<evidence type="ECO:0008006" key="3">
    <source>
        <dbReference type="Google" id="ProtNLM"/>
    </source>
</evidence>
<dbReference type="GeneID" id="85462848"/>
<dbReference type="GO" id="GO:0006508">
    <property type="term" value="P:proteolysis"/>
    <property type="evidence" value="ECO:0007669"/>
    <property type="project" value="InterPro"/>
</dbReference>
<dbReference type="Gene3D" id="3.40.50.200">
    <property type="entry name" value="Peptidase S8/S53 domain"/>
    <property type="match status" value="1"/>
</dbReference>
<comment type="caution">
    <text evidence="1">The sequence shown here is derived from an EMBL/GenBank/DDBJ whole genome shotgun (WGS) entry which is preliminary data.</text>
</comment>
<reference evidence="1" key="1">
    <citation type="submission" date="2021-06" db="EMBL/GenBank/DDBJ databases">
        <title>Comparative genomics, transcriptomics and evolutionary studies reveal genomic signatures of adaptation to plant cell wall in hemibiotrophic fungi.</title>
        <authorList>
            <consortium name="DOE Joint Genome Institute"/>
            <person name="Baroncelli R."/>
            <person name="Diaz J.F."/>
            <person name="Benocci T."/>
            <person name="Peng M."/>
            <person name="Battaglia E."/>
            <person name="Haridas S."/>
            <person name="Andreopoulos W."/>
            <person name="Labutti K."/>
            <person name="Pangilinan J."/>
            <person name="Floch G.L."/>
            <person name="Makela M.R."/>
            <person name="Henrissat B."/>
            <person name="Grigoriev I.V."/>
            <person name="Crouch J.A."/>
            <person name="De Vries R.P."/>
            <person name="Sukno S.A."/>
            <person name="Thon M.R."/>
        </authorList>
    </citation>
    <scope>NUCLEOTIDE SEQUENCE</scope>
    <source>
        <strain evidence="1">CBS 193.32</strain>
    </source>
</reference>
<sequence length="281" mass="31217">MDLHKTESAEAFAQYKDFVNEETISHEDGVGHGTNALRILQQVYPDAEVFVGRVFEMAIASDSTAELMTKFPAIRHATETWKVDIIIMPSGFPRHNDDMEMAIEDANRARTLVFSAASNAGNLGGIKFPASLYRHNKVLCMFATNAEARSLPHFNPTPLPKSPHNFAILGEGIALKNQSPLSGTSFSTVVGAALAGRIIDFSRHPDTRNRMRGLNHIKKVVGMSSVFQRMAVKDGDYDCICPWRILPDLDHGDLVDRKNRAKVRELLCDSISMALEETYKN</sequence>
<dbReference type="AlphaFoldDB" id="A0AAJ0AJX9"/>
<dbReference type="InterPro" id="IPR036852">
    <property type="entry name" value="Peptidase_S8/S53_dom_sf"/>
</dbReference>
<evidence type="ECO:0000313" key="1">
    <source>
        <dbReference type="EMBL" id="KAK1675259.1"/>
    </source>
</evidence>
<dbReference type="GO" id="GO:0004252">
    <property type="term" value="F:serine-type endopeptidase activity"/>
    <property type="evidence" value="ECO:0007669"/>
    <property type="project" value="InterPro"/>
</dbReference>
<accession>A0AAJ0AJX9</accession>
<dbReference type="Proteomes" id="UP001224890">
    <property type="component" value="Unassembled WGS sequence"/>
</dbReference>
<dbReference type="SUPFAM" id="SSF52743">
    <property type="entry name" value="Subtilisin-like"/>
    <property type="match status" value="1"/>
</dbReference>
<gene>
    <name evidence="1" type="ORF">BDP55DRAFT_715851</name>
</gene>
<dbReference type="EMBL" id="JAHMHR010000022">
    <property type="protein sequence ID" value="KAK1675259.1"/>
    <property type="molecule type" value="Genomic_DNA"/>
</dbReference>
<organism evidence="1 2">
    <name type="scientific">Colletotrichum godetiae</name>
    <dbReference type="NCBI Taxonomy" id="1209918"/>
    <lineage>
        <taxon>Eukaryota</taxon>
        <taxon>Fungi</taxon>
        <taxon>Dikarya</taxon>
        <taxon>Ascomycota</taxon>
        <taxon>Pezizomycotina</taxon>
        <taxon>Sordariomycetes</taxon>
        <taxon>Hypocreomycetidae</taxon>
        <taxon>Glomerellales</taxon>
        <taxon>Glomerellaceae</taxon>
        <taxon>Colletotrichum</taxon>
        <taxon>Colletotrichum acutatum species complex</taxon>
    </lineage>
</organism>
<protein>
    <recommendedName>
        <fullName evidence="3">Peptidase S8/S53 domain-containing protein</fullName>
    </recommendedName>
</protein>
<evidence type="ECO:0000313" key="2">
    <source>
        <dbReference type="Proteomes" id="UP001224890"/>
    </source>
</evidence>
<keyword evidence="2" id="KW-1185">Reference proteome</keyword>
<name>A0AAJ0AJX9_9PEZI</name>
<proteinExistence type="predicted"/>
<dbReference type="RefSeq" id="XP_060429262.1">
    <property type="nucleotide sequence ID" value="XM_060578322.1"/>
</dbReference>